<feature type="domain" description="Nudix hydrolase" evidence="9">
    <location>
        <begin position="70"/>
        <end position="203"/>
    </location>
</feature>
<comment type="similarity">
    <text evidence="3">Belongs to the Nudix hydrolase family. PCD1 subfamily.</text>
</comment>
<dbReference type="SUPFAM" id="SSF55811">
    <property type="entry name" value="Nudix"/>
    <property type="match status" value="1"/>
</dbReference>
<dbReference type="Proteomes" id="UP000054404">
    <property type="component" value="Unassembled WGS sequence"/>
</dbReference>
<keyword evidence="5 10" id="KW-0378">Hydrolase</keyword>
<dbReference type="Pfam" id="PF00293">
    <property type="entry name" value="NUDIX"/>
    <property type="match status" value="1"/>
</dbReference>
<comment type="cofactor">
    <cofactor evidence="1">
        <name>Mn(2+)</name>
        <dbReference type="ChEBI" id="CHEBI:29035"/>
    </cofactor>
</comment>
<dbReference type="Gene3D" id="3.90.79.10">
    <property type="entry name" value="Nucleoside Triphosphate Pyrophosphohydrolase"/>
    <property type="match status" value="1"/>
</dbReference>
<evidence type="ECO:0000256" key="4">
    <source>
        <dbReference type="ARBA" id="ARBA00022723"/>
    </source>
</evidence>
<evidence type="ECO:0000256" key="5">
    <source>
        <dbReference type="ARBA" id="ARBA00022801"/>
    </source>
</evidence>
<dbReference type="InterPro" id="IPR015797">
    <property type="entry name" value="NUDIX_hydrolase-like_dom_sf"/>
</dbReference>
<accession>A0A0W1KI14</accession>
<comment type="cofactor">
    <cofactor evidence="2">
        <name>Mg(2+)</name>
        <dbReference type="ChEBI" id="CHEBI:18420"/>
    </cofactor>
</comment>
<evidence type="ECO:0000313" key="11">
    <source>
        <dbReference type="Proteomes" id="UP000054404"/>
    </source>
</evidence>
<dbReference type="GO" id="GO:0000287">
    <property type="term" value="F:magnesium ion binding"/>
    <property type="evidence" value="ECO:0007669"/>
    <property type="project" value="InterPro"/>
</dbReference>
<evidence type="ECO:0000256" key="7">
    <source>
        <dbReference type="ARBA" id="ARBA00023211"/>
    </source>
</evidence>
<dbReference type="GO" id="GO:0030145">
    <property type="term" value="F:manganese ion binding"/>
    <property type="evidence" value="ECO:0007669"/>
    <property type="project" value="InterPro"/>
</dbReference>
<dbReference type="PANTHER" id="PTHR12992:SF11">
    <property type="entry name" value="MITOCHONDRIAL COENZYME A DIPHOSPHATASE NUDT8"/>
    <property type="match status" value="1"/>
</dbReference>
<sequence>MPVGRLAGMPGEAGREPGRKPGDAIVQARGRELGRAAGREILTAGRLRSALAAELDPIVDAGHPLPGKGMRRAAVLILLDAADDPAVLLTQRAAHMRKHAGQVSFPGGSMDPGESEVQAALREAWEECAIPGEGVQVWGQLPASSLPVTSFSVTPVVGVWDSALTLEPVASPAEVEAIHLVKVADLADPANRGSWHRAAAGREYGGAAFQVGDLVIWGFTAMLLDGLLVVAGWSRPWDTERRIAVPRRFGGWD</sequence>
<evidence type="ECO:0000256" key="2">
    <source>
        <dbReference type="ARBA" id="ARBA00001946"/>
    </source>
</evidence>
<protein>
    <submittedName>
        <fullName evidence="10">Putative Nudix hydrolase NudL</fullName>
    </submittedName>
</protein>
<dbReference type="PROSITE" id="PS51462">
    <property type="entry name" value="NUDIX"/>
    <property type="match status" value="1"/>
</dbReference>
<dbReference type="GO" id="GO:0009132">
    <property type="term" value="P:nucleoside diphosphate metabolic process"/>
    <property type="evidence" value="ECO:0007669"/>
    <property type="project" value="InterPro"/>
</dbReference>
<dbReference type="InterPro" id="IPR045121">
    <property type="entry name" value="CoAse"/>
</dbReference>
<evidence type="ECO:0000313" key="10">
    <source>
        <dbReference type="EMBL" id="KTF03586.1"/>
    </source>
</evidence>
<comment type="caution">
    <text evidence="10">The sequence shown here is derived from an EMBL/GenBank/DDBJ whole genome shotgun (WGS) entry which is preliminary data.</text>
</comment>
<proteinExistence type="inferred from homology"/>
<dbReference type="EMBL" id="LNIZ01000008">
    <property type="protein sequence ID" value="KTF03586.1"/>
    <property type="molecule type" value="Genomic_DNA"/>
</dbReference>
<evidence type="ECO:0000256" key="6">
    <source>
        <dbReference type="ARBA" id="ARBA00022842"/>
    </source>
</evidence>
<dbReference type="PATRIC" id="fig|59561.3.peg.1539"/>
<evidence type="ECO:0000259" key="9">
    <source>
        <dbReference type="PROSITE" id="PS51462"/>
    </source>
</evidence>
<dbReference type="STRING" id="59561.AQZ59_01545"/>
<dbReference type="RefSeq" id="WP_236698697.1">
    <property type="nucleotide sequence ID" value="NZ_LNIZ01000008.1"/>
</dbReference>
<keyword evidence="4" id="KW-0479">Metal-binding</keyword>
<keyword evidence="11" id="KW-1185">Reference proteome</keyword>
<dbReference type="AlphaFoldDB" id="A0A0W1KI14"/>
<dbReference type="PROSITE" id="PS01293">
    <property type="entry name" value="NUDIX_COA"/>
    <property type="match status" value="1"/>
</dbReference>
<keyword evidence="7" id="KW-0464">Manganese</keyword>
<name>A0A0W1KI14_9ACTO</name>
<keyword evidence="6" id="KW-0460">Magnesium</keyword>
<evidence type="ECO:0000256" key="3">
    <source>
        <dbReference type="ARBA" id="ARBA00006506"/>
    </source>
</evidence>
<feature type="region of interest" description="Disordered" evidence="8">
    <location>
        <begin position="1"/>
        <end position="22"/>
    </location>
</feature>
<dbReference type="InterPro" id="IPR000059">
    <property type="entry name" value="NUDIX_hydrolase_NudL_CS"/>
</dbReference>
<dbReference type="GO" id="GO:0010945">
    <property type="term" value="F:coenzyme A diphosphatase activity"/>
    <property type="evidence" value="ECO:0007669"/>
    <property type="project" value="InterPro"/>
</dbReference>
<evidence type="ECO:0000256" key="1">
    <source>
        <dbReference type="ARBA" id="ARBA00001936"/>
    </source>
</evidence>
<organism evidence="10 11">
    <name type="scientific">Trueperella bernardiae</name>
    <dbReference type="NCBI Taxonomy" id="59561"/>
    <lineage>
        <taxon>Bacteria</taxon>
        <taxon>Bacillati</taxon>
        <taxon>Actinomycetota</taxon>
        <taxon>Actinomycetes</taxon>
        <taxon>Actinomycetales</taxon>
        <taxon>Actinomycetaceae</taxon>
        <taxon>Trueperella</taxon>
    </lineage>
</organism>
<dbReference type="CDD" id="cd03426">
    <property type="entry name" value="NUDIX_CoAse_Nudt7"/>
    <property type="match status" value="1"/>
</dbReference>
<reference evidence="10 11" key="1">
    <citation type="submission" date="2015-11" db="EMBL/GenBank/DDBJ databases">
        <title>Draft Genome Sequence of the Type Strain Trueperella bernardiae LCDC 89-0504T, Isolated from Blood Culture.</title>
        <authorList>
            <person name="Bernier A.-M."/>
            <person name="Bernard K."/>
        </authorList>
    </citation>
    <scope>NUCLEOTIDE SEQUENCE [LARGE SCALE GENOMIC DNA]</scope>
    <source>
        <strain evidence="10 11">LCDC 89-0504</strain>
    </source>
</reference>
<dbReference type="InterPro" id="IPR000086">
    <property type="entry name" value="NUDIX_hydrolase_dom"/>
</dbReference>
<feature type="compositionally biased region" description="Basic and acidic residues" evidence="8">
    <location>
        <begin position="13"/>
        <end position="22"/>
    </location>
</feature>
<gene>
    <name evidence="10" type="primary">nudL</name>
    <name evidence="10" type="ORF">AQZ59_01545</name>
</gene>
<evidence type="ECO:0000256" key="8">
    <source>
        <dbReference type="SAM" id="MobiDB-lite"/>
    </source>
</evidence>
<dbReference type="PANTHER" id="PTHR12992">
    <property type="entry name" value="NUDIX HYDROLASE"/>
    <property type="match status" value="1"/>
</dbReference>